<proteinExistence type="inferred from homology"/>
<comment type="caution">
    <text evidence="6">The sequence shown here is derived from an EMBL/GenBank/DDBJ whole genome shotgun (WGS) entry which is preliminary data.</text>
</comment>
<name>I2GPX3_9BACT</name>
<dbReference type="Gene3D" id="2.60.40.1180">
    <property type="entry name" value="Golgi alpha-mannosidase II"/>
    <property type="match status" value="1"/>
</dbReference>
<dbReference type="Pfam" id="PF02922">
    <property type="entry name" value="CBM_48"/>
    <property type="match status" value="1"/>
</dbReference>
<dbReference type="SUPFAM" id="SSF51011">
    <property type="entry name" value="Glycosyl hydrolase domain"/>
    <property type="match status" value="1"/>
</dbReference>
<feature type="region of interest" description="Disordered" evidence="4">
    <location>
        <begin position="62"/>
        <end position="83"/>
    </location>
</feature>
<dbReference type="CDD" id="cd11326">
    <property type="entry name" value="AmyAc_Glg_debranch"/>
    <property type="match status" value="1"/>
</dbReference>
<dbReference type="InterPro" id="IPR013780">
    <property type="entry name" value="Glyco_hydro_b"/>
</dbReference>
<dbReference type="PANTHER" id="PTHR43002">
    <property type="entry name" value="GLYCOGEN DEBRANCHING ENZYME"/>
    <property type="match status" value="1"/>
</dbReference>
<evidence type="ECO:0000256" key="3">
    <source>
        <dbReference type="ARBA" id="ARBA00023295"/>
    </source>
</evidence>
<evidence type="ECO:0000256" key="1">
    <source>
        <dbReference type="ARBA" id="ARBA00008061"/>
    </source>
</evidence>
<gene>
    <name evidence="6" type="ORF">BN8_05251</name>
</gene>
<dbReference type="InterPro" id="IPR013783">
    <property type="entry name" value="Ig-like_fold"/>
</dbReference>
<dbReference type="Gene3D" id="2.60.40.10">
    <property type="entry name" value="Immunoglobulins"/>
    <property type="match status" value="1"/>
</dbReference>
<dbReference type="STRING" id="1185876.BN8_05251"/>
<dbReference type="InterPro" id="IPR006047">
    <property type="entry name" value="GH13_cat_dom"/>
</dbReference>
<keyword evidence="3" id="KW-0326">Glycosidase</keyword>
<dbReference type="CDD" id="cd02856">
    <property type="entry name" value="E_set_GDE_Isoamylase_N"/>
    <property type="match status" value="1"/>
</dbReference>
<sequence>MAYSDQFYVYWFARPPVPVSNRRPLRSAPDYLIYSSVPAVRYTERGSTQYGLDTLLLTMNATNSTDESEEPIRTRPGKHYPRGPHFDGEGTNFAIFSENATAVYLCLYDSENPGQETARIRLVERTEMIWHIYVEGIRPGQLYGYRVEGPHDPANGHYFNASKLLLDPYARAIHEPVVHNDAFLGYDFTSQAPNRYLTPNFIDSGPVAPKSVVIDAAFDWEGDTQLAIPSHKSIIYELHVKGFTQRHPTIPTHLRGSYAALAHPESIGYFQKLGITAIELMPVHQFTSESYWGYNSIGFFAPHNAYASSGMRGEQVTEFKEMVKALHKAGIEVILDVVYNHTAEGNRFGPTLLFRGIDSRTYYRVVESQPEYYMDYTGTGNTLDLTHPRVLQLVMDSLRYWVEEMHVDGFRFDLATALARNEHEAGRVSSFLDTVAQDPILARVKLIAEPWDIQAYQVGHFPVRWAEWNGRFRDCVRSFWKSDEGKAHEMTLRLLGSPDLYGNDGRSPTHSVNLITAHDGFTLNDLVSYNHKHNWANGEENRDGHNHNLSWNHGAEGPTNDRGIIELRERQKRNFLTTLFLSQGIPMLVMGDECGRTQHGNNNAYNQDNEINWFNWKWTKRQQHLFNFTARLIALRRDIPLLHRRRFYHHEEIIWLRSDGLPMSQADFHNPHTRCFGLLIDGSKVEEQAEDGSLIGVREDKPELLLWILNAYWEELSFHLPRIGLAGWEVVVDTASGQIFPKQAPIQGGSPYFIPARSSILLRGHQ</sequence>
<evidence type="ECO:0000256" key="4">
    <source>
        <dbReference type="SAM" id="MobiDB-lite"/>
    </source>
</evidence>
<evidence type="ECO:0000313" key="6">
    <source>
        <dbReference type="EMBL" id="CCH55951.1"/>
    </source>
</evidence>
<dbReference type="InterPro" id="IPR014756">
    <property type="entry name" value="Ig_E-set"/>
</dbReference>
<evidence type="ECO:0000313" key="7">
    <source>
        <dbReference type="Proteomes" id="UP000009309"/>
    </source>
</evidence>
<evidence type="ECO:0000256" key="2">
    <source>
        <dbReference type="ARBA" id="ARBA00022801"/>
    </source>
</evidence>
<accession>I2GPX3</accession>
<dbReference type="SUPFAM" id="SSF51445">
    <property type="entry name" value="(Trans)glycosidases"/>
    <property type="match status" value="1"/>
</dbReference>
<keyword evidence="2" id="KW-0378">Hydrolase</keyword>
<dbReference type="InterPro" id="IPR044505">
    <property type="entry name" value="GlgX_Isoamylase_N_E_set"/>
</dbReference>
<dbReference type="GO" id="GO:0005980">
    <property type="term" value="P:glycogen catabolic process"/>
    <property type="evidence" value="ECO:0007669"/>
    <property type="project" value="InterPro"/>
</dbReference>
<dbReference type="eggNOG" id="COG1523">
    <property type="taxonomic scope" value="Bacteria"/>
</dbReference>
<dbReference type="Gene3D" id="3.20.20.80">
    <property type="entry name" value="Glycosidases"/>
    <property type="match status" value="1"/>
</dbReference>
<comment type="similarity">
    <text evidence="1">Belongs to the glycosyl hydrolase 13 family.</text>
</comment>
<dbReference type="InterPro" id="IPR017853">
    <property type="entry name" value="GH"/>
</dbReference>
<dbReference type="EMBL" id="CAIT01000009">
    <property type="protein sequence ID" value="CCH55951.1"/>
    <property type="molecule type" value="Genomic_DNA"/>
</dbReference>
<reference evidence="6 7" key="1">
    <citation type="journal article" date="2012" name="J. Bacteriol.">
        <title>Genome Sequence of the Filamentous Bacterium Fibrisoma limi BUZ 3T.</title>
        <authorList>
            <person name="Filippini M."/>
            <person name="Qi W."/>
            <person name="Jaenicke S."/>
            <person name="Goesmann A."/>
            <person name="Smits T.H."/>
            <person name="Bagheri H.C."/>
        </authorList>
    </citation>
    <scope>NUCLEOTIDE SEQUENCE [LARGE SCALE GENOMIC DNA]</scope>
    <source>
        <strain evidence="7">BUZ 3T</strain>
    </source>
</reference>
<organism evidence="6 7">
    <name type="scientific">Fibrisoma limi BUZ 3</name>
    <dbReference type="NCBI Taxonomy" id="1185876"/>
    <lineage>
        <taxon>Bacteria</taxon>
        <taxon>Pseudomonadati</taxon>
        <taxon>Bacteroidota</taxon>
        <taxon>Cytophagia</taxon>
        <taxon>Cytophagales</taxon>
        <taxon>Spirosomataceae</taxon>
        <taxon>Fibrisoma</taxon>
    </lineage>
</organism>
<protein>
    <submittedName>
        <fullName evidence="6">Glycogen debranching enzyme GlgX</fullName>
    </submittedName>
</protein>
<keyword evidence="7" id="KW-1185">Reference proteome</keyword>
<dbReference type="InterPro" id="IPR011837">
    <property type="entry name" value="Glycogen_debranch_GlgX"/>
</dbReference>
<dbReference type="SUPFAM" id="SSF81296">
    <property type="entry name" value="E set domains"/>
    <property type="match status" value="1"/>
</dbReference>
<dbReference type="SMART" id="SM00642">
    <property type="entry name" value="Aamy"/>
    <property type="match status" value="1"/>
</dbReference>
<dbReference type="Proteomes" id="UP000009309">
    <property type="component" value="Unassembled WGS sequence"/>
</dbReference>
<dbReference type="NCBIfam" id="TIGR02100">
    <property type="entry name" value="glgX_debranch"/>
    <property type="match status" value="1"/>
</dbReference>
<dbReference type="GO" id="GO:0004135">
    <property type="term" value="F:amylo-alpha-1,6-glucosidase activity"/>
    <property type="evidence" value="ECO:0007669"/>
    <property type="project" value="InterPro"/>
</dbReference>
<dbReference type="InterPro" id="IPR004193">
    <property type="entry name" value="Glyco_hydro_13_N"/>
</dbReference>
<dbReference type="Pfam" id="PF00128">
    <property type="entry name" value="Alpha-amylase"/>
    <property type="match status" value="1"/>
</dbReference>
<feature type="domain" description="Glycosyl hydrolase family 13 catalytic" evidence="5">
    <location>
        <begin position="237"/>
        <end position="636"/>
    </location>
</feature>
<dbReference type="AlphaFoldDB" id="I2GPX3"/>
<evidence type="ECO:0000259" key="5">
    <source>
        <dbReference type="SMART" id="SM00642"/>
    </source>
</evidence>